<dbReference type="Pfam" id="PF13860">
    <property type="entry name" value="FlgD_ig"/>
    <property type="match status" value="1"/>
</dbReference>
<sequence length="124" mass="13722">ATARTAALPSIPRELYMDDAPVSFNDLAEEEDLEIPATLVSYPNPFTDRTEVNYSLPEETLVTVKIYDSIGNQIRTLLQASQLKGNHAAVWDGQDSWGNPASTGMYIIKLQAGTQIRSIRVIKK</sequence>
<organism evidence="2 3">
    <name type="scientific">Rhodocytophaga aerolata</name>
    <dbReference type="NCBI Taxonomy" id="455078"/>
    <lineage>
        <taxon>Bacteria</taxon>
        <taxon>Pseudomonadati</taxon>
        <taxon>Bacteroidota</taxon>
        <taxon>Cytophagia</taxon>
        <taxon>Cytophagales</taxon>
        <taxon>Rhodocytophagaceae</taxon>
        <taxon>Rhodocytophaga</taxon>
    </lineage>
</organism>
<dbReference type="NCBIfam" id="TIGR04183">
    <property type="entry name" value="Por_Secre_tail"/>
    <property type="match status" value="1"/>
</dbReference>
<evidence type="ECO:0000259" key="1">
    <source>
        <dbReference type="Pfam" id="PF13860"/>
    </source>
</evidence>
<evidence type="ECO:0000313" key="2">
    <source>
        <dbReference type="EMBL" id="MDO1451947.1"/>
    </source>
</evidence>
<dbReference type="Proteomes" id="UP001168528">
    <property type="component" value="Unassembled WGS sequence"/>
</dbReference>
<dbReference type="InterPro" id="IPR025965">
    <property type="entry name" value="FlgD/Vpr_Ig-like"/>
</dbReference>
<proteinExistence type="predicted"/>
<comment type="caution">
    <text evidence="2">The sequence shown here is derived from an EMBL/GenBank/DDBJ whole genome shotgun (WGS) entry which is preliminary data.</text>
</comment>
<accession>A0ABT8RLF8</accession>
<reference evidence="2" key="1">
    <citation type="submission" date="2023-07" db="EMBL/GenBank/DDBJ databases">
        <title>The genome sequence of Rhodocytophaga aerolata KACC 12507.</title>
        <authorList>
            <person name="Zhang X."/>
        </authorList>
    </citation>
    <scope>NUCLEOTIDE SEQUENCE</scope>
    <source>
        <strain evidence="2">KACC 12507</strain>
    </source>
</reference>
<keyword evidence="3" id="KW-1185">Reference proteome</keyword>
<feature type="non-terminal residue" evidence="2">
    <location>
        <position position="1"/>
    </location>
</feature>
<dbReference type="RefSeq" id="WP_302042741.1">
    <property type="nucleotide sequence ID" value="NZ_JAUKPO010000132.1"/>
</dbReference>
<dbReference type="Gene3D" id="2.60.40.4070">
    <property type="match status" value="1"/>
</dbReference>
<gene>
    <name evidence="2" type="ORF">Q0590_37105</name>
</gene>
<feature type="domain" description="FlgD/Vpr Ig-like" evidence="1">
    <location>
        <begin position="50"/>
        <end position="114"/>
    </location>
</feature>
<dbReference type="EMBL" id="JAUKPO010000132">
    <property type="protein sequence ID" value="MDO1451947.1"/>
    <property type="molecule type" value="Genomic_DNA"/>
</dbReference>
<dbReference type="InterPro" id="IPR026444">
    <property type="entry name" value="Secre_tail"/>
</dbReference>
<name>A0ABT8RLF8_9BACT</name>
<protein>
    <submittedName>
        <fullName evidence="2">T9SS type A sorting domain-containing protein</fullName>
    </submittedName>
</protein>
<evidence type="ECO:0000313" key="3">
    <source>
        <dbReference type="Proteomes" id="UP001168528"/>
    </source>
</evidence>